<dbReference type="Proteomes" id="UP000464211">
    <property type="component" value="Chromosome"/>
</dbReference>
<dbReference type="GO" id="GO:0003677">
    <property type="term" value="F:DNA binding"/>
    <property type="evidence" value="ECO:0007669"/>
    <property type="project" value="InterPro"/>
</dbReference>
<evidence type="ECO:0000259" key="1">
    <source>
        <dbReference type="PROSITE" id="PS50943"/>
    </source>
</evidence>
<dbReference type="InterPro" id="IPR002525">
    <property type="entry name" value="Transp_IS110-like_N"/>
</dbReference>
<dbReference type="PANTHER" id="PTHR33055">
    <property type="entry name" value="TRANSPOSASE FOR INSERTION SEQUENCE ELEMENT IS1111A"/>
    <property type="match status" value="1"/>
</dbReference>
<reference evidence="2" key="2">
    <citation type="submission" date="2007-04" db="EMBL/GenBank/DDBJ databases">
        <authorList>
            <person name="Fulton L."/>
            <person name="Clifton S."/>
            <person name="Fulton B."/>
            <person name="Xu J."/>
            <person name="Minx P."/>
            <person name="Mardis E.R."/>
            <person name="Wilson R.K."/>
        </authorList>
    </citation>
    <scope>NUCLEOTIDE SEQUENCE [LARGE SCALE GENOMIC DNA]</scope>
    <source>
        <strain evidence="2">ATCC 25986</strain>
    </source>
</reference>
<reference evidence="3 4" key="3">
    <citation type="submission" date="2020-01" db="EMBL/GenBank/DDBJ databases">
        <title>Complete genome sequence of Collinsella aerofaciens JCM 10188(T).</title>
        <authorList>
            <person name="Tourlousse D.M."/>
            <person name="Sakamoto M."/>
            <person name="Miura T."/>
            <person name="Narita K."/>
            <person name="Ohashi A."/>
            <person name="Uchino Y."/>
            <person name="Yamazoe A."/>
            <person name="Kameyama K."/>
            <person name="Terauchi J."/>
            <person name="Ohkuma M."/>
            <person name="Kawasaki H."/>
            <person name="Sekiguchi Y."/>
        </authorList>
    </citation>
    <scope>NUCLEOTIDE SEQUENCE [LARGE SCALE GENOMIC DNA]</scope>
    <source>
        <strain evidence="3 4">JCM 10188</strain>
    </source>
</reference>
<dbReference type="PROSITE" id="PS50943">
    <property type="entry name" value="HTH_CROC1"/>
    <property type="match status" value="1"/>
</dbReference>
<dbReference type="EMBL" id="AAVN02000002">
    <property type="protein sequence ID" value="EBA40143.1"/>
    <property type="molecule type" value="Genomic_DNA"/>
</dbReference>
<dbReference type="CDD" id="cd00093">
    <property type="entry name" value="HTH_XRE"/>
    <property type="match status" value="1"/>
</dbReference>
<dbReference type="Proteomes" id="UP000002979">
    <property type="component" value="Unassembled WGS sequence"/>
</dbReference>
<dbReference type="RefSeq" id="WP_006234612.1">
    <property type="nucleotide sequence ID" value="NZ_AAVN02000002.1"/>
</dbReference>
<gene>
    <name evidence="2" type="ORF">COLAER_00667</name>
    <name evidence="3" type="ORF">GXM19_10205</name>
</gene>
<feature type="domain" description="HTH cro/C1-type" evidence="1">
    <location>
        <begin position="356"/>
        <end position="390"/>
    </location>
</feature>
<evidence type="ECO:0000313" key="3">
    <source>
        <dbReference type="EMBL" id="QIA34554.1"/>
    </source>
</evidence>
<evidence type="ECO:0000313" key="4">
    <source>
        <dbReference type="Proteomes" id="UP000464211"/>
    </source>
</evidence>
<dbReference type="InterPro" id="IPR001387">
    <property type="entry name" value="Cro/C1-type_HTH"/>
</dbReference>
<dbReference type="InterPro" id="IPR047650">
    <property type="entry name" value="Transpos_IS110"/>
</dbReference>
<sequence length="423" mass="45386">MQNESAPGARGPVFCGVDTHADSHWLYVLDWRGRKVLSRQFPADAAGYEALAGAIAAAGEPACVAMEGTSSYGAGLTRHLASLGMPVREALSPARMQRRRPGQGKCDEADAERAARAAMSGSRLGTPKSQDGWVDGVRCMLAARSGAVKARTSAINTARSLLTTAPEGLRSRFRGMGGPRLMEELPSVRAEGALGAALGALADLWAAARDAALDMELAIEASLEENCPALLAMYGCGPVSAAKLAVAAGDNPGRLRSEASFAAICGACPIPASSGKTVRHRLNRGGDRQANSALHEIARQRVMRDPETAEYAERARGRGKSDREVMRCLKRYVAREAYRALMRPHEIRRPEDASELVAARRAAKVSQVRAASILGTSEKYISMLERGQRELKPIRRAYEAWVEAGLPLDWDRQALNCIPFLGL</sequence>
<proteinExistence type="predicted"/>
<accession>A4E8C7</accession>
<dbReference type="Pfam" id="PF01548">
    <property type="entry name" value="DEDD_Tnp_IS110"/>
    <property type="match status" value="1"/>
</dbReference>
<dbReference type="PANTHER" id="PTHR33055:SF16">
    <property type="entry name" value="TRANSPOSASE FOR INSERTION SEQUENCE ELEMENT IS1547"/>
    <property type="match status" value="1"/>
</dbReference>
<evidence type="ECO:0000313" key="2">
    <source>
        <dbReference type="EMBL" id="EBA40143.1"/>
    </source>
</evidence>
<dbReference type="GO" id="GO:0004803">
    <property type="term" value="F:transposase activity"/>
    <property type="evidence" value="ECO:0007669"/>
    <property type="project" value="InterPro"/>
</dbReference>
<organism evidence="2">
    <name type="scientific">Collinsella aerofaciens (strain ATCC 25986 / DSM 3979 / JCM 10188 / KCTC 3647 / NCTC 11838 / VPI 1003)</name>
    <dbReference type="NCBI Taxonomy" id="411903"/>
    <lineage>
        <taxon>Bacteria</taxon>
        <taxon>Bacillati</taxon>
        <taxon>Actinomycetota</taxon>
        <taxon>Coriobacteriia</taxon>
        <taxon>Coriobacteriales</taxon>
        <taxon>Coriobacteriaceae</taxon>
        <taxon>Collinsella</taxon>
    </lineage>
</organism>
<dbReference type="NCBIfam" id="NF033542">
    <property type="entry name" value="transpos_IS110"/>
    <property type="match status" value="1"/>
</dbReference>
<dbReference type="GeneID" id="92850791"/>
<reference evidence="2" key="1">
    <citation type="submission" date="2007-01" db="EMBL/GenBank/DDBJ databases">
        <title>Draft genome sequence of Collinsella aerofaciens (ATCC 25986).</title>
        <authorList>
            <person name="Sudarsanam P."/>
            <person name="Ley R."/>
            <person name="Guruge J."/>
            <person name="Turnbaugh P.J."/>
            <person name="Mahowald M."/>
            <person name="Liep D."/>
            <person name="Gordon J."/>
        </authorList>
    </citation>
    <scope>NUCLEOTIDE SEQUENCE [LARGE SCALE GENOMIC DNA]</scope>
    <source>
        <strain evidence="2">ATCC 25986</strain>
    </source>
</reference>
<dbReference type="GO" id="GO:0006313">
    <property type="term" value="P:DNA transposition"/>
    <property type="evidence" value="ECO:0007669"/>
    <property type="project" value="InterPro"/>
</dbReference>
<dbReference type="Gene3D" id="1.10.260.40">
    <property type="entry name" value="lambda repressor-like DNA-binding domains"/>
    <property type="match status" value="1"/>
</dbReference>
<dbReference type="Pfam" id="PF02371">
    <property type="entry name" value="Transposase_20"/>
    <property type="match status" value="1"/>
</dbReference>
<protein>
    <submittedName>
        <fullName evidence="3">IS110 family transposase</fullName>
    </submittedName>
    <submittedName>
        <fullName evidence="2">Transposase, IS116/IS110/IS902 family</fullName>
    </submittedName>
</protein>
<name>A4E8C7_COLAA</name>
<dbReference type="EMBL" id="CP048433">
    <property type="protein sequence ID" value="QIA34554.1"/>
    <property type="molecule type" value="Genomic_DNA"/>
</dbReference>
<dbReference type="SUPFAM" id="SSF47413">
    <property type="entry name" value="lambda repressor-like DNA-binding domains"/>
    <property type="match status" value="1"/>
</dbReference>
<dbReference type="AlphaFoldDB" id="A4E8C7"/>
<dbReference type="InterPro" id="IPR003346">
    <property type="entry name" value="Transposase_20"/>
</dbReference>
<dbReference type="InterPro" id="IPR010982">
    <property type="entry name" value="Lambda_DNA-bd_dom_sf"/>
</dbReference>